<name>A0A382AT68_9ZZZZ</name>
<proteinExistence type="predicted"/>
<organism evidence="1">
    <name type="scientific">marine metagenome</name>
    <dbReference type="NCBI Taxonomy" id="408172"/>
    <lineage>
        <taxon>unclassified sequences</taxon>
        <taxon>metagenomes</taxon>
        <taxon>ecological metagenomes</taxon>
    </lineage>
</organism>
<dbReference type="EMBL" id="UINC01026739">
    <property type="protein sequence ID" value="SVB04726.1"/>
    <property type="molecule type" value="Genomic_DNA"/>
</dbReference>
<accession>A0A382AT68</accession>
<reference evidence="1" key="1">
    <citation type="submission" date="2018-05" db="EMBL/GenBank/DDBJ databases">
        <authorList>
            <person name="Lanie J.A."/>
            <person name="Ng W.-L."/>
            <person name="Kazmierczak K.M."/>
            <person name="Andrzejewski T.M."/>
            <person name="Davidsen T.M."/>
            <person name="Wayne K.J."/>
            <person name="Tettelin H."/>
            <person name="Glass J.I."/>
            <person name="Rusch D."/>
            <person name="Podicherti R."/>
            <person name="Tsui H.-C.T."/>
            <person name="Winkler M.E."/>
        </authorList>
    </citation>
    <scope>NUCLEOTIDE SEQUENCE</scope>
</reference>
<gene>
    <name evidence="1" type="ORF">METZ01_LOCUS157580</name>
</gene>
<evidence type="ECO:0000313" key="1">
    <source>
        <dbReference type="EMBL" id="SVB04726.1"/>
    </source>
</evidence>
<dbReference type="AlphaFoldDB" id="A0A382AT68"/>
<sequence length="83" mass="8817">MNPGCLNRVLEPHHFLKLLRKGNCAFSAATIVGPGRSLIANVANTVGRGPSFGATRRVAAPYTVTACYGGRTILGTKIDCRLF</sequence>
<protein>
    <submittedName>
        <fullName evidence="1">Uncharacterized protein</fullName>
    </submittedName>
</protein>